<accession>Q9RVU1</accession>
<dbReference type="EnsemblBacteria" id="AAF10508">
    <property type="protein sequence ID" value="AAF10508"/>
    <property type="gene ID" value="DR_0931"/>
</dbReference>
<dbReference type="EMBL" id="AE000513">
    <property type="protein sequence ID" value="AAF10508.1"/>
    <property type="molecule type" value="Genomic_DNA"/>
</dbReference>
<dbReference type="InParanoid" id="Q9RVU1"/>
<evidence type="ECO:0000313" key="2">
    <source>
        <dbReference type="Proteomes" id="UP000002524"/>
    </source>
</evidence>
<dbReference type="PaxDb" id="243230-DR_0931"/>
<keyword evidence="2" id="KW-1185">Reference proteome</keyword>
<dbReference type="HOGENOM" id="CLU_1198211_0_0_0"/>
<sequence length="231" mass="23856">MLLKLSGRSVQRARSGACHRRARLRGAPRAAAHDAQGFVGALAVGVTGDDQGQAVLDALAEALGLLGGHAHAAQQPHVVAVVTAGERAEQQAHAGGPDGHEDHRHQGAVAVDAGVGNQAQQHPHGDHHGNADQGAVERALDGRARAARRAGFGADAGGLRDVVFGHHVGQGKTETLALETSRLQGVKRLPGLCGIGKKGNDAFHTCFLACHECPVRGTGRQRPKVPFALLS</sequence>
<organism evidence="1 2">
    <name type="scientific">Deinococcus radiodurans (strain ATCC 13939 / DSM 20539 / JCM 16871 / CCUG 27074 / LMG 4051 / NBRC 15346 / NCIMB 9279 / VKM B-1422 / R1)</name>
    <dbReference type="NCBI Taxonomy" id="243230"/>
    <lineage>
        <taxon>Bacteria</taxon>
        <taxon>Thermotogati</taxon>
        <taxon>Deinococcota</taxon>
        <taxon>Deinococci</taxon>
        <taxon>Deinococcales</taxon>
        <taxon>Deinococcaceae</taxon>
        <taxon>Deinococcus</taxon>
    </lineage>
</organism>
<dbReference type="KEGG" id="dra:DR_0931"/>
<dbReference type="PIR" id="F75459">
    <property type="entry name" value="F75459"/>
</dbReference>
<name>Q9RVU1_DEIRA</name>
<dbReference type="STRING" id="243230.DR_0931"/>
<dbReference type="Proteomes" id="UP000002524">
    <property type="component" value="Chromosome 1"/>
</dbReference>
<gene>
    <name evidence="1" type="ordered locus">DR_0931</name>
</gene>
<dbReference type="AlphaFoldDB" id="Q9RVU1"/>
<reference evidence="1 2" key="1">
    <citation type="journal article" date="1999" name="Science">
        <title>Genome sequence of the radioresistant bacterium Deinococcus radiodurans R1.</title>
        <authorList>
            <person name="White O."/>
            <person name="Eisen J.A."/>
            <person name="Heidelberg J.F."/>
            <person name="Hickey E.K."/>
            <person name="Peterson J.D."/>
            <person name="Dodson R.J."/>
            <person name="Haft D.H."/>
            <person name="Gwinn M.L."/>
            <person name="Nelson W.C."/>
            <person name="Richardson D.L."/>
            <person name="Moffat K.S."/>
            <person name="Qin H."/>
            <person name="Jiang L."/>
            <person name="Pamphile W."/>
            <person name="Crosby M."/>
            <person name="Shen M."/>
            <person name="Vamathevan J.J."/>
            <person name="Lam P."/>
            <person name="McDonald L."/>
            <person name="Utterback T."/>
            <person name="Zalewski C."/>
            <person name="Makarova K.S."/>
            <person name="Aravind L."/>
            <person name="Daly M.J."/>
            <person name="Minton K.W."/>
            <person name="Fleischmann R.D."/>
            <person name="Ketchum K.A."/>
            <person name="Nelson K.E."/>
            <person name="Salzberg S."/>
            <person name="Smith H.O."/>
            <person name="Venter J.C."/>
            <person name="Fraser C.M."/>
        </authorList>
    </citation>
    <scope>NUCLEOTIDE SEQUENCE [LARGE SCALE GENOMIC DNA]</scope>
    <source>
        <strain evidence="2">ATCC 13939 / DSM 20539 / JCM 16871 / LMG 4051 / NBRC 15346 / NCIMB 9279 / R1 / VKM B-1422</strain>
    </source>
</reference>
<evidence type="ECO:0000313" key="1">
    <source>
        <dbReference type="EMBL" id="AAF10508.1"/>
    </source>
</evidence>
<proteinExistence type="predicted"/>
<protein>
    <submittedName>
        <fullName evidence="1">Uncharacterized protein</fullName>
    </submittedName>
</protein>